<feature type="chain" id="PRO_5015029051" evidence="1">
    <location>
        <begin position="20"/>
        <end position="140"/>
    </location>
</feature>
<dbReference type="GeneID" id="93134215"/>
<dbReference type="OrthoDB" id="9814399at2"/>
<evidence type="ECO:0000256" key="1">
    <source>
        <dbReference type="SAM" id="SignalP"/>
    </source>
</evidence>
<feature type="domain" description="DUF2147" evidence="2">
    <location>
        <begin position="23"/>
        <end position="137"/>
    </location>
</feature>
<dbReference type="Pfam" id="PF09917">
    <property type="entry name" value="DUF2147"/>
    <property type="match status" value="1"/>
</dbReference>
<dbReference type="Proteomes" id="UP000190848">
    <property type="component" value="Chromosome"/>
</dbReference>
<dbReference type="EMBL" id="NWGY01000009">
    <property type="protein sequence ID" value="MDV3663930.1"/>
    <property type="molecule type" value="Genomic_DNA"/>
</dbReference>
<dbReference type="EMBL" id="CP016374">
    <property type="protein sequence ID" value="AQX03556.1"/>
    <property type="molecule type" value="Genomic_DNA"/>
</dbReference>
<dbReference type="PANTHER" id="PTHR36919">
    <property type="entry name" value="BLR1215 PROTEIN"/>
    <property type="match status" value="1"/>
</dbReference>
<name>A0A085CEV3_9FLAO</name>
<gene>
    <name evidence="4" type="ORF">AYC66_06650</name>
    <name evidence="6" type="ORF">BAY09_04920</name>
    <name evidence="3" type="ORF">BBD32_09985</name>
    <name evidence="5" type="ORF">CMU51_07660</name>
</gene>
<dbReference type="Proteomes" id="UP000189738">
    <property type="component" value="Chromosome"/>
</dbReference>
<evidence type="ECO:0000313" key="3">
    <source>
        <dbReference type="EMBL" id="AQX03556.1"/>
    </source>
</evidence>
<keyword evidence="1" id="KW-0732">Signal</keyword>
<proteinExistence type="predicted"/>
<dbReference type="Gene3D" id="2.40.128.520">
    <property type="match status" value="1"/>
</dbReference>
<dbReference type="EMBL" id="CP014339">
    <property type="protein sequence ID" value="AQX52709.1"/>
    <property type="molecule type" value="Genomic_DNA"/>
</dbReference>
<protein>
    <submittedName>
        <fullName evidence="5">DUF2147 domain-containing protein</fullName>
    </submittedName>
</protein>
<evidence type="ECO:0000313" key="4">
    <source>
        <dbReference type="EMBL" id="AQX52709.1"/>
    </source>
</evidence>
<evidence type="ECO:0000313" key="6">
    <source>
        <dbReference type="EMBL" id="OPB48564.1"/>
    </source>
</evidence>
<evidence type="ECO:0000313" key="5">
    <source>
        <dbReference type="EMBL" id="MDV3663930.1"/>
    </source>
</evidence>
<dbReference type="Proteomes" id="UP001189000">
    <property type="component" value="Unassembled WGS sequence"/>
</dbReference>
<dbReference type="InterPro" id="IPR019223">
    <property type="entry name" value="DUF2147"/>
</dbReference>
<accession>A0A085CEV3</accession>
<evidence type="ECO:0000259" key="2">
    <source>
        <dbReference type="Pfam" id="PF09917"/>
    </source>
</evidence>
<dbReference type="RefSeq" id="WP_024564702.1">
    <property type="nucleotide sequence ID" value="NZ_AP022313.1"/>
</dbReference>
<feature type="signal peptide" evidence="1">
    <location>
        <begin position="1"/>
        <end position="19"/>
    </location>
</feature>
<dbReference type="PANTHER" id="PTHR36919:SF3">
    <property type="entry name" value="BLL5882 PROTEIN"/>
    <property type="match status" value="1"/>
</dbReference>
<reference evidence="3 8" key="3">
    <citation type="submission" date="2016-07" db="EMBL/GenBank/DDBJ databases">
        <title>Revisiting the taxonomy of the Elizabethkingia Genus using Whole-Genome Sequencing, Optical Mapping, and MALDI-TOF, along with proposal of three novel Elizabethkingia species: Elizabethkingia bruuniana sp. nov., Elizabethkingia ursingii sp. nov., and Elizabethkingia occulta sp. nov.</title>
        <authorList>
            <person name="Nicholson A.C."/>
        </authorList>
    </citation>
    <scope>NUCLEOTIDE SEQUENCE [LARGE SCALE GENOMIC DNA]</scope>
    <source>
        <strain evidence="3 8">F3201</strain>
    </source>
</reference>
<accession>A0A102E039</accession>
<accession>A0A1T3K009</accession>
<dbReference type="EMBL" id="MAHS01000011">
    <property type="protein sequence ID" value="OPB48564.1"/>
    <property type="molecule type" value="Genomic_DNA"/>
</dbReference>
<reference evidence="6" key="2">
    <citation type="submission" date="2016-06" db="EMBL/GenBank/DDBJ databases">
        <authorList>
            <person name="Nicholson A.C."/>
        </authorList>
    </citation>
    <scope>NUCLEOTIDE SEQUENCE [LARGE SCALE GENOMIC DNA]</scope>
    <source>
        <strain evidence="6">E6809</strain>
    </source>
</reference>
<reference evidence="4 7" key="1">
    <citation type="submission" date="2016-02" db="EMBL/GenBank/DDBJ databases">
        <authorList>
            <person name="Nicholson A.C."/>
            <person name="Humrighouse B.W."/>
            <person name="Loparev V."/>
            <person name="Emery B."/>
            <person name="Graziano J."/>
            <person name="McQuiston J.R."/>
        </authorList>
    </citation>
    <scope>NUCLEOTIDE SEQUENCE [LARGE SCALE GENOMIC DNA]</scope>
    <source>
        <strain evidence="4 7">E6809</strain>
    </source>
</reference>
<evidence type="ECO:0000313" key="8">
    <source>
        <dbReference type="Proteomes" id="UP000190848"/>
    </source>
</evidence>
<evidence type="ECO:0000313" key="7">
    <source>
        <dbReference type="Proteomes" id="UP000189738"/>
    </source>
</evidence>
<reference evidence="5" key="4">
    <citation type="submission" date="2023-02" db="EMBL/GenBank/DDBJ databases">
        <title>Elizabethkingia anophelis draft genomes.</title>
        <authorList>
            <person name="Nicholson A.C."/>
            <person name="Whitney A.M."/>
            <person name="Humrighouse B.W."/>
            <person name="Villarma A."/>
            <person name="Bell M."/>
            <person name="Mcquiston J."/>
        </authorList>
    </citation>
    <scope>NUCLEOTIDE SEQUENCE</scope>
    <source>
        <strain evidence="5">B4955</strain>
    </source>
</reference>
<dbReference type="AlphaFoldDB" id="A0A085CEV3"/>
<organism evidence="6">
    <name type="scientific">Elizabethkingia anophelis</name>
    <dbReference type="NCBI Taxonomy" id="1117645"/>
    <lineage>
        <taxon>Bacteria</taxon>
        <taxon>Pseudomonadati</taxon>
        <taxon>Bacteroidota</taxon>
        <taxon>Flavobacteriia</taxon>
        <taxon>Flavobacteriales</taxon>
        <taxon>Weeksellaceae</taxon>
        <taxon>Elizabethkingia</taxon>
    </lineage>
</organism>
<sequence>MKKIIFSLVAVFFSVLSYAQIEGKWKTIDDETGKPKSIVEIFKKSDGKYYGKVIQLLIKPADPNCSGCKDDRKDKPILGMEVIRGLSKDGSEFTKGTITDPKNGKTYKCTIKKEGEDKLNVRGYIGFSALGRSQTWYKVD</sequence>